<gene>
    <name evidence="9" type="ORF">bsdcttw_22480</name>
</gene>
<keyword evidence="6" id="KW-0175">Coiled coil</keyword>
<keyword evidence="3" id="KW-0418">Kinase</keyword>
<evidence type="ECO:0000256" key="4">
    <source>
        <dbReference type="ARBA" id="ARBA00022840"/>
    </source>
</evidence>
<dbReference type="KEGG" id="acht:bsdcttw_22480"/>
<dbReference type="EMBL" id="AP023368">
    <property type="protein sequence ID" value="BCJ99207.1"/>
    <property type="molecule type" value="Genomic_DNA"/>
</dbReference>
<feature type="domain" description="Protein kinase" evidence="8">
    <location>
        <begin position="49"/>
        <end position="322"/>
    </location>
</feature>
<dbReference type="PROSITE" id="PS00107">
    <property type="entry name" value="PROTEIN_KINASE_ATP"/>
    <property type="match status" value="1"/>
</dbReference>
<dbReference type="Gene3D" id="3.30.200.20">
    <property type="entry name" value="Phosphorylase Kinase, domain 1"/>
    <property type="match status" value="1"/>
</dbReference>
<evidence type="ECO:0000313" key="9">
    <source>
        <dbReference type="EMBL" id="BCJ99207.1"/>
    </source>
</evidence>
<evidence type="ECO:0000256" key="5">
    <source>
        <dbReference type="PROSITE-ProRule" id="PRU10141"/>
    </source>
</evidence>
<dbReference type="GO" id="GO:0009055">
    <property type="term" value="F:electron transfer activity"/>
    <property type="evidence" value="ECO:0007669"/>
    <property type="project" value="InterPro"/>
</dbReference>
<feature type="binding site" evidence="5">
    <location>
        <position position="78"/>
    </location>
    <ligand>
        <name>ATP</name>
        <dbReference type="ChEBI" id="CHEBI:30616"/>
    </ligand>
</feature>
<dbReference type="InterPro" id="IPR000719">
    <property type="entry name" value="Prot_kinase_dom"/>
</dbReference>
<evidence type="ECO:0000256" key="1">
    <source>
        <dbReference type="ARBA" id="ARBA00022679"/>
    </source>
</evidence>
<evidence type="ECO:0000256" key="2">
    <source>
        <dbReference type="ARBA" id="ARBA00022741"/>
    </source>
</evidence>
<sequence>MVNMEKLCFNCFHEKDNEGVCPWCGYNNIANTVKFPMSIREGSVLNGQYIVGRVLGQGGFGITYLALDYQLELKVAIKEYLPDGMAVRLPGTTLVSVYEGEGKQENFNYGADRFLDEARVLAKFIGHKNIVSVKSYFRENNTAYFVMDYIEGINFKNYIKNQGGKISYDDALRILLPVMEALADVHKEGVIHRDVTPDNIYISKNNEIKLLDFGSARYSLGDKSRCLDVILKAGYAPKEQYIRKGKQGPFTDIYSLAVCFYASITGYLPPEALERIENDEIIPIATRGIHIPYYMENAIMKGLEVNAQDRFQSMEEFKAALMTEPGSIPNSDPIPNQITLSNTESIPNLVPELNRISGPLTISAPVSEAVAEPVISEWKKAPGSYWESVSKNFYLTTGMTTQEKETSTENIHESVTCHGKDSVSSGRFSVKEEIKNTITEDSAVKKEHEKTAVKTSKSILKDKRVLALMSLASILLLFIMAGGIYLIYGSHNSKNINSGISVMGGANVVVQDTPKPTNTVGPREAVSDLPTDSGKAQLISVTVVIGPDLKDFSGTFPKLSGIEKVSVSLEQADKEDDFIELTEKNCQSKVKSISFGYFDQTDLDQVKTEGATVKASELLENTYYVIVGVEESIASKIISSFKPTEETAAKAVKEAAAKAAKKEAASKKAAAKEAAAKEAAVKEAAAKKAAAKEAAAKEAAAKEAAAKKAAAKKAADKAAATKKAAEAEAGKCKYCHGTGRINCTWCDGTGECITPHWSNDGKEYILAGNPCPKTITCPACKGTGKKTK</sequence>
<proteinExistence type="predicted"/>
<keyword evidence="2 5" id="KW-0547">Nucleotide-binding</keyword>
<keyword evidence="4 5" id="KW-0067">ATP-binding</keyword>
<feature type="transmembrane region" description="Helical" evidence="7">
    <location>
        <begin position="465"/>
        <end position="488"/>
    </location>
</feature>
<evidence type="ECO:0000313" key="10">
    <source>
        <dbReference type="Proteomes" id="UP000515703"/>
    </source>
</evidence>
<reference evidence="9 10" key="1">
    <citation type="submission" date="2020-08" db="EMBL/GenBank/DDBJ databases">
        <title>Draft genome sequencing of an Anaerocolumna strain isolated from anoxic soil subjected to BSD treatment.</title>
        <authorList>
            <person name="Uek A."/>
            <person name="Tonouchi A."/>
        </authorList>
    </citation>
    <scope>NUCLEOTIDE SEQUENCE [LARGE SCALE GENOMIC DNA]</scope>
    <source>
        <strain evidence="9 10">CTTW</strain>
    </source>
</reference>
<dbReference type="PROSITE" id="PS00109">
    <property type="entry name" value="PROTEIN_KINASE_TYR"/>
    <property type="match status" value="1"/>
</dbReference>
<keyword evidence="10" id="KW-1185">Reference proteome</keyword>
<dbReference type="InterPro" id="IPR017441">
    <property type="entry name" value="Protein_kinase_ATP_BS"/>
</dbReference>
<evidence type="ECO:0000256" key="6">
    <source>
        <dbReference type="SAM" id="Coils"/>
    </source>
</evidence>
<reference evidence="9 10" key="2">
    <citation type="submission" date="2020-08" db="EMBL/GenBank/DDBJ databases">
        <authorList>
            <person name="Ueki A."/>
            <person name="Tonouchi A."/>
        </authorList>
    </citation>
    <scope>NUCLEOTIDE SEQUENCE [LARGE SCALE GENOMIC DNA]</scope>
    <source>
        <strain evidence="9 10">CTTW</strain>
    </source>
</reference>
<dbReference type="Pfam" id="PF00069">
    <property type="entry name" value="Pkinase"/>
    <property type="match status" value="1"/>
</dbReference>
<evidence type="ECO:0000256" key="7">
    <source>
        <dbReference type="SAM" id="Phobius"/>
    </source>
</evidence>
<dbReference type="AlphaFoldDB" id="A0A7I8DNC7"/>
<dbReference type="PROSITE" id="PS51009">
    <property type="entry name" value="CYTCII"/>
    <property type="match status" value="1"/>
</dbReference>
<dbReference type="InterPro" id="IPR011009">
    <property type="entry name" value="Kinase-like_dom_sf"/>
</dbReference>
<dbReference type="GO" id="GO:0005524">
    <property type="term" value="F:ATP binding"/>
    <property type="evidence" value="ECO:0007669"/>
    <property type="project" value="UniProtKB-UniRule"/>
</dbReference>
<dbReference type="PROSITE" id="PS50011">
    <property type="entry name" value="PROTEIN_KINASE_DOM"/>
    <property type="match status" value="1"/>
</dbReference>
<dbReference type="SUPFAM" id="SSF56112">
    <property type="entry name" value="Protein kinase-like (PK-like)"/>
    <property type="match status" value="1"/>
</dbReference>
<dbReference type="PANTHER" id="PTHR43289">
    <property type="entry name" value="MITOGEN-ACTIVATED PROTEIN KINASE KINASE KINASE 20-RELATED"/>
    <property type="match status" value="1"/>
</dbReference>
<keyword evidence="1" id="KW-0808">Transferase</keyword>
<dbReference type="PANTHER" id="PTHR43289:SF34">
    <property type="entry name" value="SERINE_THREONINE-PROTEIN KINASE YBDM-RELATED"/>
    <property type="match status" value="1"/>
</dbReference>
<keyword evidence="7" id="KW-0812">Transmembrane</keyword>
<evidence type="ECO:0000259" key="8">
    <source>
        <dbReference type="PROSITE" id="PS50011"/>
    </source>
</evidence>
<protein>
    <recommendedName>
        <fullName evidence="8">Protein kinase domain-containing protein</fullName>
    </recommendedName>
</protein>
<keyword evidence="7" id="KW-1133">Transmembrane helix</keyword>
<evidence type="ECO:0000256" key="3">
    <source>
        <dbReference type="ARBA" id="ARBA00022777"/>
    </source>
</evidence>
<dbReference type="Gene3D" id="1.10.510.10">
    <property type="entry name" value="Transferase(Phosphotransferase) domain 1"/>
    <property type="match status" value="1"/>
</dbReference>
<organism evidence="9 10">
    <name type="scientific">Anaerocolumna chitinilytica</name>
    <dbReference type="NCBI Taxonomy" id="1727145"/>
    <lineage>
        <taxon>Bacteria</taxon>
        <taxon>Bacillati</taxon>
        <taxon>Bacillota</taxon>
        <taxon>Clostridia</taxon>
        <taxon>Lachnospirales</taxon>
        <taxon>Lachnospiraceae</taxon>
        <taxon>Anaerocolumna</taxon>
    </lineage>
</organism>
<dbReference type="Proteomes" id="UP000515703">
    <property type="component" value="Chromosome"/>
</dbReference>
<dbReference type="InterPro" id="IPR002321">
    <property type="entry name" value="Cyt_c_II"/>
</dbReference>
<dbReference type="GO" id="GO:0005506">
    <property type="term" value="F:iron ion binding"/>
    <property type="evidence" value="ECO:0007669"/>
    <property type="project" value="InterPro"/>
</dbReference>
<dbReference type="CDD" id="cd14014">
    <property type="entry name" value="STKc_PknB_like"/>
    <property type="match status" value="1"/>
</dbReference>
<dbReference type="GO" id="GO:0020037">
    <property type="term" value="F:heme binding"/>
    <property type="evidence" value="ECO:0007669"/>
    <property type="project" value="InterPro"/>
</dbReference>
<keyword evidence="7" id="KW-0472">Membrane</keyword>
<name>A0A7I8DNC7_9FIRM</name>
<feature type="coiled-coil region" evidence="6">
    <location>
        <begin position="657"/>
        <end position="728"/>
    </location>
</feature>
<dbReference type="GO" id="GO:0004674">
    <property type="term" value="F:protein serine/threonine kinase activity"/>
    <property type="evidence" value="ECO:0007669"/>
    <property type="project" value="TreeGrafter"/>
</dbReference>
<accession>A0A7I8DNC7</accession>
<dbReference type="InterPro" id="IPR008266">
    <property type="entry name" value="Tyr_kinase_AS"/>
</dbReference>